<accession>A0A9N9RWI6</accession>
<dbReference type="SMART" id="SM00020">
    <property type="entry name" value="Tryp_SPc"/>
    <property type="match status" value="1"/>
</dbReference>
<dbReference type="SUPFAM" id="SSF50494">
    <property type="entry name" value="Trypsin-like serine proteases"/>
    <property type="match status" value="1"/>
</dbReference>
<evidence type="ECO:0000256" key="2">
    <source>
        <dbReference type="ARBA" id="ARBA00022737"/>
    </source>
</evidence>
<keyword evidence="2" id="KW-0677">Repeat</keyword>
<gene>
    <name evidence="8" type="ORF">CHIRRI_LOCUS9367</name>
</gene>
<dbReference type="InterPro" id="IPR003591">
    <property type="entry name" value="Leu-rich_rpt_typical-subtyp"/>
</dbReference>
<organism evidence="8 9">
    <name type="scientific">Chironomus riparius</name>
    <dbReference type="NCBI Taxonomy" id="315576"/>
    <lineage>
        <taxon>Eukaryota</taxon>
        <taxon>Metazoa</taxon>
        <taxon>Ecdysozoa</taxon>
        <taxon>Arthropoda</taxon>
        <taxon>Hexapoda</taxon>
        <taxon>Insecta</taxon>
        <taxon>Pterygota</taxon>
        <taxon>Neoptera</taxon>
        <taxon>Endopterygota</taxon>
        <taxon>Diptera</taxon>
        <taxon>Nematocera</taxon>
        <taxon>Chironomoidea</taxon>
        <taxon>Chironomidae</taxon>
        <taxon>Chironominae</taxon>
        <taxon>Chironomus</taxon>
    </lineage>
</organism>
<keyword evidence="6" id="KW-0732">Signal</keyword>
<dbReference type="InterPro" id="IPR043504">
    <property type="entry name" value="Peptidase_S1_PA_chymotrypsin"/>
</dbReference>
<evidence type="ECO:0000256" key="1">
    <source>
        <dbReference type="ARBA" id="ARBA00022614"/>
    </source>
</evidence>
<comment type="similarity">
    <text evidence="5">Belongs to the peptidase S1 family. CLIP subfamily.</text>
</comment>
<dbReference type="Gene3D" id="3.80.10.10">
    <property type="entry name" value="Ribonuclease Inhibitor"/>
    <property type="match status" value="1"/>
</dbReference>
<dbReference type="InterPro" id="IPR001314">
    <property type="entry name" value="Peptidase_S1A"/>
</dbReference>
<evidence type="ECO:0000256" key="5">
    <source>
        <dbReference type="ARBA" id="ARBA00024195"/>
    </source>
</evidence>
<dbReference type="InterPro" id="IPR009003">
    <property type="entry name" value="Peptidase_S1_PA"/>
</dbReference>
<proteinExistence type="inferred from homology"/>
<reference evidence="8" key="1">
    <citation type="submission" date="2022-01" db="EMBL/GenBank/DDBJ databases">
        <authorList>
            <person name="King R."/>
        </authorList>
    </citation>
    <scope>NUCLEOTIDE SEQUENCE</scope>
</reference>
<feature type="domain" description="Peptidase S1" evidence="7">
    <location>
        <begin position="33"/>
        <end position="281"/>
    </location>
</feature>
<dbReference type="AlphaFoldDB" id="A0A9N9RWI6"/>
<dbReference type="InterPro" id="IPR001611">
    <property type="entry name" value="Leu-rich_rpt"/>
</dbReference>
<dbReference type="PROSITE" id="PS00134">
    <property type="entry name" value="TRYPSIN_HIS"/>
    <property type="match status" value="1"/>
</dbReference>
<feature type="signal peptide" evidence="6">
    <location>
        <begin position="1"/>
        <end position="20"/>
    </location>
</feature>
<evidence type="ECO:0000256" key="3">
    <source>
        <dbReference type="ARBA" id="ARBA00023157"/>
    </source>
</evidence>
<evidence type="ECO:0000313" key="9">
    <source>
        <dbReference type="Proteomes" id="UP001153620"/>
    </source>
</evidence>
<keyword evidence="4" id="KW-0325">Glycoprotein</keyword>
<dbReference type="FunFam" id="2.40.10.10:FF:000068">
    <property type="entry name" value="transmembrane protease serine 2"/>
    <property type="match status" value="1"/>
</dbReference>
<evidence type="ECO:0000256" key="6">
    <source>
        <dbReference type="SAM" id="SignalP"/>
    </source>
</evidence>
<keyword evidence="9" id="KW-1185">Reference proteome</keyword>
<evidence type="ECO:0000256" key="4">
    <source>
        <dbReference type="ARBA" id="ARBA00023180"/>
    </source>
</evidence>
<dbReference type="PROSITE" id="PS51450">
    <property type="entry name" value="LRR"/>
    <property type="match status" value="1"/>
</dbReference>
<evidence type="ECO:0000313" key="8">
    <source>
        <dbReference type="EMBL" id="CAG9806512.1"/>
    </source>
</evidence>
<dbReference type="InterPro" id="IPR018114">
    <property type="entry name" value="TRYPSIN_HIS"/>
</dbReference>
<keyword evidence="3" id="KW-1015">Disulfide bond</keyword>
<dbReference type="InterPro" id="IPR001254">
    <property type="entry name" value="Trypsin_dom"/>
</dbReference>
<dbReference type="InterPro" id="IPR032675">
    <property type="entry name" value="LRR_dom_sf"/>
</dbReference>
<dbReference type="PANTHER" id="PTHR24256">
    <property type="entry name" value="TRYPTASE-RELATED"/>
    <property type="match status" value="1"/>
</dbReference>
<dbReference type="GO" id="GO:0004252">
    <property type="term" value="F:serine-type endopeptidase activity"/>
    <property type="evidence" value="ECO:0007669"/>
    <property type="project" value="InterPro"/>
</dbReference>
<dbReference type="GO" id="GO:0006508">
    <property type="term" value="P:proteolysis"/>
    <property type="evidence" value="ECO:0007669"/>
    <property type="project" value="InterPro"/>
</dbReference>
<dbReference type="CDD" id="cd00190">
    <property type="entry name" value="Tryp_SPc"/>
    <property type="match status" value="1"/>
</dbReference>
<dbReference type="EMBL" id="OU895879">
    <property type="protein sequence ID" value="CAG9806512.1"/>
    <property type="molecule type" value="Genomic_DNA"/>
</dbReference>
<dbReference type="PROSITE" id="PS50240">
    <property type="entry name" value="TRYPSIN_DOM"/>
    <property type="match status" value="1"/>
</dbReference>
<dbReference type="Pfam" id="PF00089">
    <property type="entry name" value="Trypsin"/>
    <property type="match status" value="1"/>
</dbReference>
<feature type="chain" id="PRO_5040407838" description="Peptidase S1 domain-containing protein" evidence="6">
    <location>
        <begin position="21"/>
        <end position="519"/>
    </location>
</feature>
<dbReference type="Pfam" id="PF13855">
    <property type="entry name" value="LRR_8"/>
    <property type="match status" value="2"/>
</dbReference>
<dbReference type="InterPro" id="IPR051487">
    <property type="entry name" value="Ser/Thr_Proteases_Immune/Dev"/>
</dbReference>
<evidence type="ECO:0000259" key="7">
    <source>
        <dbReference type="PROSITE" id="PS50240"/>
    </source>
</evidence>
<dbReference type="SMART" id="SM00369">
    <property type="entry name" value="LRR_TYP"/>
    <property type="match status" value="4"/>
</dbReference>
<dbReference type="Proteomes" id="UP001153620">
    <property type="component" value="Chromosome 3"/>
</dbReference>
<name>A0A9N9RWI6_9DIPT</name>
<reference evidence="8" key="2">
    <citation type="submission" date="2022-10" db="EMBL/GenBank/DDBJ databases">
        <authorList>
            <consortium name="ENA_rothamsted_submissions"/>
            <consortium name="culmorum"/>
            <person name="King R."/>
        </authorList>
    </citation>
    <scope>NUCLEOTIDE SEQUENCE</scope>
</reference>
<sequence length="519" mass="59264">MKNILSIFLLTFNCFLQSQAQECGQVKYSTGLIINGTDVKRGEFPFLVAIKTVEEQKYICGGSLITKSHALTASHCIHQKYRSTRFNPEDLTALIGKYDLRLKDESYATEMKINEIIVHEDWKPQEDRYDADIALLVFEEDVQFNNFINIVCLPKYYRSNSLQSGEVVGWGVSERTSISENEAIPRKVKIGKPPSNEKCYHEDSYFAQISSERTYCAGGKLAGPCFGDSGGGFYVHTSSGWHIQGLVSATVLTNNYTCDSAKYALYTNVAKFYDWIWKKTTNFTDIQLPCYFNVSEKFKDKPYICTAQIKIISDNYKVISTIGDHLQGKSNNDVGLLDLNSRHSNKIRDIRYIPEGLGKLFLKLKILYIQNCKLKSLSRKNFANMDNLTTISLTKNQIEHIDPDTFYDVPMLFSLRINANKLSSLSNDLFIHAPRLKYVILSNNLLEFFDSIIFDSNRDLKSLDLSYNKLKNIFIDFPDFKGLQLVDLRGNQCIDDIFIDSKSLKDFQDSVKVNCARNL</sequence>
<dbReference type="SUPFAM" id="SSF52058">
    <property type="entry name" value="L domain-like"/>
    <property type="match status" value="1"/>
</dbReference>
<dbReference type="Gene3D" id="2.40.10.10">
    <property type="entry name" value="Trypsin-like serine proteases"/>
    <property type="match status" value="2"/>
</dbReference>
<keyword evidence="1" id="KW-0433">Leucine-rich repeat</keyword>
<dbReference type="PRINTS" id="PR00722">
    <property type="entry name" value="CHYMOTRYPSIN"/>
</dbReference>
<protein>
    <recommendedName>
        <fullName evidence="7">Peptidase S1 domain-containing protein</fullName>
    </recommendedName>
</protein>
<dbReference type="OrthoDB" id="7789823at2759"/>